<dbReference type="Gene3D" id="3.50.30.50">
    <property type="entry name" value="Putative cyclase"/>
    <property type="match status" value="1"/>
</dbReference>
<dbReference type="RefSeq" id="XP_022490197.1">
    <property type="nucleotide sequence ID" value="XM_022630059.1"/>
</dbReference>
<dbReference type="OrthoDB" id="5396at2759"/>
<gene>
    <name evidence="2" type="ORF">PENARI_c005G11722</name>
</gene>
<evidence type="ECO:0000313" key="3">
    <source>
        <dbReference type="Proteomes" id="UP000177622"/>
    </source>
</evidence>
<sequence>MASLPTFDELPEVPDLPKGCTWGLWNQGDQKDEFGTLNLLTAEVVLSAVNEVRDGISISLNLPLNVPSIPVFNRRPFQHTIIDNSTFSPSKSYDDTISINTQSGSQWDGLRHVVHHASEKLYNGIQKDEIAGSEPKDTLGIDKWHQRGGIVGRGVLLDYVAYSERHGIAASPVERHEIQLHDLKQAAMEQGVSFKQGDILCIRSGLIKWYHENPHQREAYFQDPAKKCIGVAANTEILAWIWNEHFAAVAGDAIAWETVPYPSEQPSLHQSLIPMFGMPIGELWDLEALATTCARLNRYTFLLTSVPLRIPGGVASPPNAAAIF</sequence>
<dbReference type="EMBL" id="LXJU01000005">
    <property type="protein sequence ID" value="OGE54765.1"/>
    <property type="molecule type" value="Genomic_DNA"/>
</dbReference>
<name>A0A1F5LNR1_PENAI</name>
<dbReference type="PANTHER" id="PTHR34861">
    <property type="match status" value="1"/>
</dbReference>
<comment type="similarity">
    <text evidence="1">Belongs to the Cyclase 1 superfamily.</text>
</comment>
<dbReference type="InterPro" id="IPR007325">
    <property type="entry name" value="KFase/CYL"/>
</dbReference>
<dbReference type="AlphaFoldDB" id="A0A1F5LNR1"/>
<dbReference type="SUPFAM" id="SSF102198">
    <property type="entry name" value="Putative cyclase"/>
    <property type="match status" value="1"/>
</dbReference>
<proteinExistence type="inferred from homology"/>
<dbReference type="Proteomes" id="UP000177622">
    <property type="component" value="Unassembled WGS sequence"/>
</dbReference>
<accession>A0A1F5LNR1</accession>
<dbReference type="PANTHER" id="PTHR34861:SF10">
    <property type="entry name" value="CYCLASE"/>
    <property type="match status" value="1"/>
</dbReference>
<dbReference type="GeneID" id="34574793"/>
<dbReference type="GO" id="GO:0004061">
    <property type="term" value="F:arylformamidase activity"/>
    <property type="evidence" value="ECO:0007669"/>
    <property type="project" value="InterPro"/>
</dbReference>
<organism evidence="2 3">
    <name type="scientific">Penicillium arizonense</name>
    <dbReference type="NCBI Taxonomy" id="1835702"/>
    <lineage>
        <taxon>Eukaryota</taxon>
        <taxon>Fungi</taxon>
        <taxon>Dikarya</taxon>
        <taxon>Ascomycota</taxon>
        <taxon>Pezizomycotina</taxon>
        <taxon>Eurotiomycetes</taxon>
        <taxon>Eurotiomycetidae</taxon>
        <taxon>Eurotiales</taxon>
        <taxon>Aspergillaceae</taxon>
        <taxon>Penicillium</taxon>
    </lineage>
</organism>
<reference evidence="2 3" key="1">
    <citation type="journal article" date="2016" name="Sci. Rep.">
        <title>Penicillium arizonense, a new, genome sequenced fungal species, reveals a high chemical diversity in secreted metabolites.</title>
        <authorList>
            <person name="Grijseels S."/>
            <person name="Nielsen J.C."/>
            <person name="Randelovic M."/>
            <person name="Nielsen J."/>
            <person name="Nielsen K.F."/>
            <person name="Workman M."/>
            <person name="Frisvad J.C."/>
        </authorList>
    </citation>
    <scope>NUCLEOTIDE SEQUENCE [LARGE SCALE GENOMIC DNA]</scope>
    <source>
        <strain evidence="2 3">CBS 141311</strain>
    </source>
</reference>
<keyword evidence="3" id="KW-1185">Reference proteome</keyword>
<evidence type="ECO:0000256" key="1">
    <source>
        <dbReference type="ARBA" id="ARBA00007865"/>
    </source>
</evidence>
<evidence type="ECO:0008006" key="4">
    <source>
        <dbReference type="Google" id="ProtNLM"/>
    </source>
</evidence>
<comment type="caution">
    <text evidence="2">The sequence shown here is derived from an EMBL/GenBank/DDBJ whole genome shotgun (WGS) entry which is preliminary data.</text>
</comment>
<dbReference type="InterPro" id="IPR037175">
    <property type="entry name" value="KFase_sf"/>
</dbReference>
<protein>
    <recommendedName>
        <fullName evidence="4">Cyclase</fullName>
    </recommendedName>
</protein>
<evidence type="ECO:0000313" key="2">
    <source>
        <dbReference type="EMBL" id="OGE54765.1"/>
    </source>
</evidence>
<dbReference type="Pfam" id="PF04199">
    <property type="entry name" value="Cyclase"/>
    <property type="match status" value="1"/>
</dbReference>
<dbReference type="GO" id="GO:0019441">
    <property type="term" value="P:L-tryptophan catabolic process to kynurenine"/>
    <property type="evidence" value="ECO:0007669"/>
    <property type="project" value="InterPro"/>
</dbReference>